<dbReference type="EMBL" id="NCKV01002590">
    <property type="protein sequence ID" value="RWS26647.1"/>
    <property type="molecule type" value="Genomic_DNA"/>
</dbReference>
<dbReference type="SUPFAM" id="SSF52540">
    <property type="entry name" value="P-loop containing nucleoside triphosphate hydrolases"/>
    <property type="match status" value="1"/>
</dbReference>
<dbReference type="AlphaFoldDB" id="A0A443SGI9"/>
<name>A0A443SGI9_9ACAR</name>
<reference evidence="1 2" key="1">
    <citation type="journal article" date="2018" name="Gigascience">
        <title>Genomes of trombidid mites reveal novel predicted allergens and laterally-transferred genes associated with secondary metabolism.</title>
        <authorList>
            <person name="Dong X."/>
            <person name="Chaisiri K."/>
            <person name="Xia D."/>
            <person name="Armstrong S.D."/>
            <person name="Fang Y."/>
            <person name="Donnelly M.J."/>
            <person name="Kadowaki T."/>
            <person name="McGarry J.W."/>
            <person name="Darby A.C."/>
            <person name="Makepeace B.L."/>
        </authorList>
    </citation>
    <scope>NUCLEOTIDE SEQUENCE [LARGE SCALE GENOMIC DNA]</scope>
    <source>
        <strain evidence="1">UoL-UT</strain>
    </source>
</reference>
<keyword evidence="2" id="KW-1185">Reference proteome</keyword>
<evidence type="ECO:0000313" key="2">
    <source>
        <dbReference type="Proteomes" id="UP000288716"/>
    </source>
</evidence>
<gene>
    <name evidence="1" type="ORF">B4U80_11114</name>
</gene>
<organism evidence="1 2">
    <name type="scientific">Leptotrombidium deliense</name>
    <dbReference type="NCBI Taxonomy" id="299467"/>
    <lineage>
        <taxon>Eukaryota</taxon>
        <taxon>Metazoa</taxon>
        <taxon>Ecdysozoa</taxon>
        <taxon>Arthropoda</taxon>
        <taxon>Chelicerata</taxon>
        <taxon>Arachnida</taxon>
        <taxon>Acari</taxon>
        <taxon>Acariformes</taxon>
        <taxon>Trombidiformes</taxon>
        <taxon>Prostigmata</taxon>
        <taxon>Anystina</taxon>
        <taxon>Parasitengona</taxon>
        <taxon>Trombiculoidea</taxon>
        <taxon>Trombiculidae</taxon>
        <taxon>Leptotrombidium</taxon>
    </lineage>
</organism>
<dbReference type="Gene3D" id="3.40.50.300">
    <property type="entry name" value="P-loop containing nucleotide triphosphate hydrolases"/>
    <property type="match status" value="1"/>
</dbReference>
<dbReference type="Proteomes" id="UP000288716">
    <property type="component" value="Unassembled WGS sequence"/>
</dbReference>
<dbReference type="VEuPathDB" id="VectorBase:LDEU005393"/>
<sequence>MVGRIGSKKDTLLPSVHDFVESEGIKVAKQLGAEYLSVSAQTGENVELLFTRIAVLTFQEMVWREIEAIDSEKNCTADNGNGNVVLHYSNSFVKQKKRKSSKTNCFSIKRFFK</sequence>
<dbReference type="OrthoDB" id="413584at2759"/>
<dbReference type="InterPro" id="IPR027417">
    <property type="entry name" value="P-loop_NTPase"/>
</dbReference>
<evidence type="ECO:0000313" key="1">
    <source>
        <dbReference type="EMBL" id="RWS26647.1"/>
    </source>
</evidence>
<protein>
    <submittedName>
        <fullName evidence="1">Ras-related protein Rab-36-like isoform X1</fullName>
    </submittedName>
</protein>
<dbReference type="STRING" id="299467.A0A443SGI9"/>
<comment type="caution">
    <text evidence="1">The sequence shown here is derived from an EMBL/GenBank/DDBJ whole genome shotgun (WGS) entry which is preliminary data.</text>
</comment>
<accession>A0A443SGI9</accession>
<proteinExistence type="predicted"/>